<dbReference type="Proteomes" id="UP001163846">
    <property type="component" value="Unassembled WGS sequence"/>
</dbReference>
<dbReference type="InterPro" id="IPR005824">
    <property type="entry name" value="KOW"/>
</dbReference>
<organism evidence="3 4">
    <name type="scientific">Lentinula raphanica</name>
    <dbReference type="NCBI Taxonomy" id="153919"/>
    <lineage>
        <taxon>Eukaryota</taxon>
        <taxon>Fungi</taxon>
        <taxon>Dikarya</taxon>
        <taxon>Basidiomycota</taxon>
        <taxon>Agaricomycotina</taxon>
        <taxon>Agaricomycetes</taxon>
        <taxon>Agaricomycetidae</taxon>
        <taxon>Agaricales</taxon>
        <taxon>Marasmiineae</taxon>
        <taxon>Omphalotaceae</taxon>
        <taxon>Lentinula</taxon>
    </lineage>
</organism>
<dbReference type="EMBL" id="MU807465">
    <property type="protein sequence ID" value="KAJ3831446.1"/>
    <property type="molecule type" value="Genomic_DNA"/>
</dbReference>
<feature type="compositionally biased region" description="Polar residues" evidence="1">
    <location>
        <begin position="634"/>
        <end position="654"/>
    </location>
</feature>
<protein>
    <recommendedName>
        <fullName evidence="2">KOW domain-containing protein</fullName>
    </recommendedName>
</protein>
<evidence type="ECO:0000259" key="2">
    <source>
        <dbReference type="SMART" id="SM00739"/>
    </source>
</evidence>
<feature type="domain" description="KOW" evidence="2">
    <location>
        <begin position="453"/>
        <end position="480"/>
    </location>
</feature>
<dbReference type="SUPFAM" id="SSF50104">
    <property type="entry name" value="Translation proteins SH3-like domain"/>
    <property type="match status" value="1"/>
</dbReference>
<evidence type="ECO:0000313" key="4">
    <source>
        <dbReference type="Proteomes" id="UP001163846"/>
    </source>
</evidence>
<reference evidence="3" key="1">
    <citation type="submission" date="2022-08" db="EMBL/GenBank/DDBJ databases">
        <authorList>
            <consortium name="DOE Joint Genome Institute"/>
            <person name="Min B."/>
            <person name="Riley R."/>
            <person name="Sierra-Patev S."/>
            <person name="Naranjo-Ortiz M."/>
            <person name="Looney B."/>
            <person name="Konkel Z."/>
            <person name="Slot J.C."/>
            <person name="Sakamoto Y."/>
            <person name="Steenwyk J.L."/>
            <person name="Rokas A."/>
            <person name="Carro J."/>
            <person name="Camarero S."/>
            <person name="Ferreira P."/>
            <person name="Molpeceres G."/>
            <person name="Ruiz-Duenas F.J."/>
            <person name="Serrano A."/>
            <person name="Henrissat B."/>
            <person name="Drula E."/>
            <person name="Hughes K.W."/>
            <person name="Mata J.L."/>
            <person name="Ishikawa N.K."/>
            <person name="Vargas-Isla R."/>
            <person name="Ushijima S."/>
            <person name="Smith C.A."/>
            <person name="Ahrendt S."/>
            <person name="Andreopoulos W."/>
            <person name="He G."/>
            <person name="Labutti K."/>
            <person name="Lipzen A."/>
            <person name="Ng V."/>
            <person name="Sandor L."/>
            <person name="Barry K."/>
            <person name="Martinez A.T."/>
            <person name="Xiao Y."/>
            <person name="Gibbons J.G."/>
            <person name="Terashima K."/>
            <person name="Hibbett D.S."/>
            <person name="Grigoriev I.V."/>
        </authorList>
    </citation>
    <scope>NUCLEOTIDE SEQUENCE</scope>
    <source>
        <strain evidence="3">TFB9207</strain>
    </source>
</reference>
<accession>A0AA38NVL1</accession>
<name>A0AA38NVL1_9AGAR</name>
<evidence type="ECO:0000256" key="1">
    <source>
        <dbReference type="SAM" id="MobiDB-lite"/>
    </source>
</evidence>
<dbReference type="AlphaFoldDB" id="A0AA38NVL1"/>
<gene>
    <name evidence="3" type="ORF">F5878DRAFT_667545</name>
</gene>
<keyword evidence="4" id="KW-1185">Reference proteome</keyword>
<feature type="region of interest" description="Disordered" evidence="1">
    <location>
        <begin position="634"/>
        <end position="657"/>
    </location>
</feature>
<evidence type="ECO:0000313" key="3">
    <source>
        <dbReference type="EMBL" id="KAJ3831446.1"/>
    </source>
</evidence>
<dbReference type="SMART" id="SM00739">
    <property type="entry name" value="KOW"/>
    <property type="match status" value="3"/>
</dbReference>
<proteinExistence type="predicted"/>
<feature type="domain" description="KOW" evidence="2">
    <location>
        <begin position="392"/>
        <end position="419"/>
    </location>
</feature>
<comment type="caution">
    <text evidence="3">The sequence shown here is derived from an EMBL/GenBank/DDBJ whole genome shotgun (WGS) entry which is preliminary data.</text>
</comment>
<dbReference type="InterPro" id="IPR008991">
    <property type="entry name" value="Translation_prot_SH3-like_sf"/>
</dbReference>
<sequence>MTSPINTDPPVSASAFLEFLEQKYSHRDDPNSSSIRDTSAHLCSRGTPPIPLLSRIDKIRLNNAEDWAGERARRSIYPSDWQLYRLKCTPDKEVDIVHRLQTQHDFRTELRSVYYNRDFVGVIFLEARFSRERIRNTPSLLEALAVYSDVRISTLRVVPQDEYHASLSGYPSPTAFYATGDWVSIEHGLYKGDTGLVLGYTEASGGRLSVLLAPRLALRAYSDEHEFEQRRVALKRKRGQIRPCPVLFTFDRCGSRAQDLVTRVHADDAVTEQDYKHKTLGSFSHGLVIKHFVPKSVTPATSITSEVLSVFQESHHPLFMSAPALRPDLWVFLPGEKVTATRISDSMTSRAAVTNHSNDMISGTVEVVTETGCEVDTEEGLVHIPFYSLRKVIVPGEYVKVLTGSDKDTTGLVAAVTPRFVGVIPDYSQITTSWYDCNTVGLTDSSCLVQTNFPWKNVQVRIMGGLFSNHTAIIKNVFPDGHGSLRLLLFVPSIHHSLQLDYTLVVENSSGLLLTRYQPIPQSLQNFVPNHDLEAMKTGPTPWIRARVVVVKGPWKGYSGVVYDVNVYKLSSEQLARGASGITLIVELSVVTPTETHPRRSIDYDYVRESFSKKPLADAIKPTERQSFFMPMSNYNPSRHNSTQKVPATQTGTRCGTPEPTDFARSLIFTGVWHPQSDAGNTDNWVSAGETVFRPPPDYFNTDDPPQSSHHPEMASLETRQELWIYHRNLVGIPIGVSLKGRKGIQFVKVLPQGSGFKIIQDRSTGGEPLLVWTPDVSRSNDRPKPKTEKSLMVLVQGPEEQIGRLVRRIHHFYKGRKTDNNLWFILGVVEFLSETEEILTSERIDAHPDQLERVQETQAVRRASNLVMSAARDEYRFQSPEVRP</sequence>
<feature type="domain" description="KOW" evidence="2">
    <location>
        <begin position="541"/>
        <end position="568"/>
    </location>
</feature>